<accession>A0A3E0VA83</accession>
<dbReference type="AlphaFoldDB" id="A0A3E0VA83"/>
<sequence length="200" mass="22375">MSNLPTTASDLNESVNPEELGVFRCARMLVLFAVAKRDGRRLASVDRLAFYDFFADSPWVVVSGERRIDIADARALKVAGFSQTQLSYASTGPRFASRRQRVQFDLAQLVAYGLVSSEGAEYEITELGQDREQRMYSSYADAYRVSAGIVLRRLSSLSLTRLQTSVEEWIGHSWLLLDLLDDVRGAELPIAIETTAQKDE</sequence>
<dbReference type="EMBL" id="NBXA01000054">
    <property type="protein sequence ID" value="RFA06684.1"/>
    <property type="molecule type" value="Genomic_DNA"/>
</dbReference>
<dbReference type="OrthoDB" id="4962877at2"/>
<dbReference type="Pfam" id="PF20288">
    <property type="entry name" value="MC2"/>
    <property type="match status" value="1"/>
</dbReference>
<gene>
    <name evidence="1" type="ORF">B7R21_18980</name>
</gene>
<organism evidence="1 2">
    <name type="scientific">Subtercola boreus</name>
    <dbReference type="NCBI Taxonomy" id="120213"/>
    <lineage>
        <taxon>Bacteria</taxon>
        <taxon>Bacillati</taxon>
        <taxon>Actinomycetota</taxon>
        <taxon>Actinomycetes</taxon>
        <taxon>Micrococcales</taxon>
        <taxon>Microbacteriaceae</taxon>
        <taxon>Subtercola</taxon>
    </lineage>
</organism>
<dbReference type="Proteomes" id="UP000256709">
    <property type="component" value="Unassembled WGS sequence"/>
</dbReference>
<protein>
    <submittedName>
        <fullName evidence="1">Uncharacterized protein</fullName>
    </submittedName>
</protein>
<name>A0A3E0VA83_9MICO</name>
<dbReference type="RefSeq" id="WP_116284830.1">
    <property type="nucleotide sequence ID" value="NZ_NBXA01000054.1"/>
</dbReference>
<dbReference type="InterPro" id="IPR046904">
    <property type="entry name" value="ABC-3C_MC2"/>
</dbReference>
<reference evidence="1 2" key="1">
    <citation type="submission" date="2017-04" db="EMBL/GenBank/DDBJ databases">
        <title>Comparative genome analysis of Subtercola boreus.</title>
        <authorList>
            <person name="Cho Y.-J."/>
            <person name="Cho A."/>
            <person name="Kim O.-S."/>
            <person name="Lee J.-I."/>
        </authorList>
    </citation>
    <scope>NUCLEOTIDE SEQUENCE [LARGE SCALE GENOMIC DNA]</scope>
    <source>
        <strain evidence="1 2">P27444</strain>
    </source>
</reference>
<proteinExistence type="predicted"/>
<evidence type="ECO:0000313" key="1">
    <source>
        <dbReference type="EMBL" id="RFA06684.1"/>
    </source>
</evidence>
<comment type="caution">
    <text evidence="1">The sequence shown here is derived from an EMBL/GenBank/DDBJ whole genome shotgun (WGS) entry which is preliminary data.</text>
</comment>
<evidence type="ECO:0000313" key="2">
    <source>
        <dbReference type="Proteomes" id="UP000256709"/>
    </source>
</evidence>